<name>A0A091DS77_FUKDA</name>
<protein>
    <submittedName>
        <fullName evidence="2">PQ-loop repeat-containing protein 3</fullName>
    </submittedName>
</protein>
<keyword evidence="3" id="KW-1185">Reference proteome</keyword>
<keyword evidence="1" id="KW-0472">Membrane</keyword>
<dbReference type="Proteomes" id="UP000028990">
    <property type="component" value="Unassembled WGS sequence"/>
</dbReference>
<evidence type="ECO:0000256" key="1">
    <source>
        <dbReference type="SAM" id="Phobius"/>
    </source>
</evidence>
<sequence length="72" mass="8246">MASKFVQLQCLWKVWDSGTASVLIWNLWAARITTFMTTKDQTVLTRFVIMLALHIWVTVAELCYPKPDTGAK</sequence>
<gene>
    <name evidence="2" type="ORF">H920_05501</name>
</gene>
<accession>A0A091DS77</accession>
<proteinExistence type="predicted"/>
<feature type="transmembrane region" description="Helical" evidence="1">
    <location>
        <begin position="43"/>
        <end position="64"/>
    </location>
</feature>
<evidence type="ECO:0000313" key="2">
    <source>
        <dbReference type="EMBL" id="KFO33313.1"/>
    </source>
</evidence>
<keyword evidence="1" id="KW-0812">Transmembrane</keyword>
<keyword evidence="1" id="KW-1133">Transmembrane helix</keyword>
<organism evidence="2 3">
    <name type="scientific">Fukomys damarensis</name>
    <name type="common">Damaraland mole rat</name>
    <name type="synonym">Cryptomys damarensis</name>
    <dbReference type="NCBI Taxonomy" id="885580"/>
    <lineage>
        <taxon>Eukaryota</taxon>
        <taxon>Metazoa</taxon>
        <taxon>Chordata</taxon>
        <taxon>Craniata</taxon>
        <taxon>Vertebrata</taxon>
        <taxon>Euteleostomi</taxon>
        <taxon>Mammalia</taxon>
        <taxon>Eutheria</taxon>
        <taxon>Euarchontoglires</taxon>
        <taxon>Glires</taxon>
        <taxon>Rodentia</taxon>
        <taxon>Hystricomorpha</taxon>
        <taxon>Bathyergidae</taxon>
        <taxon>Fukomys</taxon>
    </lineage>
</organism>
<reference evidence="2 3" key="1">
    <citation type="submission" date="2013-11" db="EMBL/GenBank/DDBJ databases">
        <title>The Damaraland mole rat (Fukomys damarensis) genome and evolution of African mole rats.</title>
        <authorList>
            <person name="Gladyshev V.N."/>
            <person name="Fang X."/>
        </authorList>
    </citation>
    <scope>NUCLEOTIDE SEQUENCE [LARGE SCALE GENOMIC DNA]</scope>
    <source>
        <tissue evidence="2">Liver</tissue>
    </source>
</reference>
<evidence type="ECO:0000313" key="3">
    <source>
        <dbReference type="Proteomes" id="UP000028990"/>
    </source>
</evidence>
<dbReference type="EMBL" id="KN122104">
    <property type="protein sequence ID" value="KFO33313.1"/>
    <property type="molecule type" value="Genomic_DNA"/>
</dbReference>
<dbReference type="AlphaFoldDB" id="A0A091DS77"/>